<comment type="catalytic activity">
    <reaction evidence="9">
        <text>L-threonyl-[protein] + ATP = O-phospho-L-threonyl-[protein] + ADP + H(+)</text>
        <dbReference type="Rhea" id="RHEA:46608"/>
        <dbReference type="Rhea" id="RHEA-COMP:11060"/>
        <dbReference type="Rhea" id="RHEA-COMP:11605"/>
        <dbReference type="ChEBI" id="CHEBI:15378"/>
        <dbReference type="ChEBI" id="CHEBI:30013"/>
        <dbReference type="ChEBI" id="CHEBI:30616"/>
        <dbReference type="ChEBI" id="CHEBI:61977"/>
        <dbReference type="ChEBI" id="CHEBI:456216"/>
        <dbReference type="EC" id="2.7.11.22"/>
    </reaction>
</comment>
<keyword evidence="3 12" id="KW-0723">Serine/threonine-protein kinase</keyword>
<dbReference type="Gene3D" id="1.10.510.10">
    <property type="entry name" value="Transferase(Phosphotransferase) domain 1"/>
    <property type="match status" value="1"/>
</dbReference>
<dbReference type="GO" id="GO:0004693">
    <property type="term" value="F:cyclin-dependent protein serine/threonine kinase activity"/>
    <property type="evidence" value="ECO:0007669"/>
    <property type="project" value="UniProtKB-EC"/>
</dbReference>
<dbReference type="PANTHER" id="PTHR24056">
    <property type="entry name" value="CELL DIVISION PROTEIN KINASE"/>
    <property type="match status" value="1"/>
</dbReference>
<reference evidence="15" key="1">
    <citation type="submission" date="2022-11" db="UniProtKB">
        <authorList>
            <consortium name="WormBaseParasite"/>
        </authorList>
    </citation>
    <scope>IDENTIFICATION</scope>
</reference>
<evidence type="ECO:0000256" key="11">
    <source>
        <dbReference type="PROSITE-ProRule" id="PRU10141"/>
    </source>
</evidence>
<keyword evidence="7 11" id="KW-0067">ATP-binding</keyword>
<dbReference type="InterPro" id="IPR008271">
    <property type="entry name" value="Ser/Thr_kinase_AS"/>
</dbReference>
<organism evidence="14 15">
    <name type="scientific">Plectus sambesii</name>
    <dbReference type="NCBI Taxonomy" id="2011161"/>
    <lineage>
        <taxon>Eukaryota</taxon>
        <taxon>Metazoa</taxon>
        <taxon>Ecdysozoa</taxon>
        <taxon>Nematoda</taxon>
        <taxon>Chromadorea</taxon>
        <taxon>Plectida</taxon>
        <taxon>Plectina</taxon>
        <taxon>Plectoidea</taxon>
        <taxon>Plectidae</taxon>
        <taxon>Plectus</taxon>
    </lineage>
</organism>
<dbReference type="CDD" id="cd07865">
    <property type="entry name" value="STKc_CDK9"/>
    <property type="match status" value="1"/>
</dbReference>
<comment type="subcellular location">
    <subcellularLocation>
        <location evidence="1">Nucleus</location>
    </subcellularLocation>
</comment>
<dbReference type="AlphaFoldDB" id="A0A914XQA7"/>
<protein>
    <submittedName>
        <fullName evidence="15">Protein kinase domain-containing protein</fullName>
    </submittedName>
</protein>
<evidence type="ECO:0000256" key="4">
    <source>
        <dbReference type="ARBA" id="ARBA00022679"/>
    </source>
</evidence>
<dbReference type="FunFam" id="1.10.510.10:FF:000203">
    <property type="entry name" value="Cyclin-dependent kinase 9"/>
    <property type="match status" value="1"/>
</dbReference>
<evidence type="ECO:0000256" key="7">
    <source>
        <dbReference type="ARBA" id="ARBA00022840"/>
    </source>
</evidence>
<dbReference type="SUPFAM" id="SSF56112">
    <property type="entry name" value="Protein kinase-like (PK-like)"/>
    <property type="match status" value="1"/>
</dbReference>
<evidence type="ECO:0000313" key="15">
    <source>
        <dbReference type="WBParaSite" id="PSAMB.scaffold96size80756.g1817.t1"/>
    </source>
</evidence>
<keyword evidence="4" id="KW-0808">Transferase</keyword>
<dbReference type="PROSITE" id="PS00108">
    <property type="entry name" value="PROTEIN_KINASE_ST"/>
    <property type="match status" value="1"/>
</dbReference>
<dbReference type="Gene3D" id="3.30.200.20">
    <property type="entry name" value="Phosphorylase Kinase, domain 1"/>
    <property type="match status" value="1"/>
</dbReference>
<proteinExistence type="inferred from homology"/>
<dbReference type="Proteomes" id="UP000887566">
    <property type="component" value="Unplaced"/>
</dbReference>
<dbReference type="SMART" id="SM00220">
    <property type="entry name" value="S_TKc"/>
    <property type="match status" value="1"/>
</dbReference>
<evidence type="ECO:0000256" key="8">
    <source>
        <dbReference type="ARBA" id="ARBA00023242"/>
    </source>
</evidence>
<evidence type="ECO:0000313" key="14">
    <source>
        <dbReference type="Proteomes" id="UP000887566"/>
    </source>
</evidence>
<feature type="domain" description="Protein kinase" evidence="13">
    <location>
        <begin position="41"/>
        <end position="338"/>
    </location>
</feature>
<evidence type="ECO:0000256" key="5">
    <source>
        <dbReference type="ARBA" id="ARBA00022741"/>
    </source>
</evidence>
<evidence type="ECO:0000256" key="1">
    <source>
        <dbReference type="ARBA" id="ARBA00004123"/>
    </source>
</evidence>
<dbReference type="InterPro" id="IPR000719">
    <property type="entry name" value="Prot_kinase_dom"/>
</dbReference>
<evidence type="ECO:0000256" key="12">
    <source>
        <dbReference type="RuleBase" id="RU000304"/>
    </source>
</evidence>
<keyword evidence="14" id="KW-1185">Reference proteome</keyword>
<dbReference type="GO" id="GO:0005634">
    <property type="term" value="C:nucleus"/>
    <property type="evidence" value="ECO:0007669"/>
    <property type="project" value="UniProtKB-SubCell"/>
</dbReference>
<dbReference type="PANTHER" id="PTHR24056:SF233">
    <property type="entry name" value="CYCLIN-DEPENDENT KINASE 9"/>
    <property type="match status" value="1"/>
</dbReference>
<evidence type="ECO:0000256" key="10">
    <source>
        <dbReference type="ARBA" id="ARBA00048367"/>
    </source>
</evidence>
<feature type="binding site" evidence="11">
    <location>
        <position position="70"/>
    </location>
    <ligand>
        <name>ATP</name>
        <dbReference type="ChEBI" id="CHEBI:30616"/>
    </ligand>
</feature>
<evidence type="ECO:0000256" key="9">
    <source>
        <dbReference type="ARBA" id="ARBA00047811"/>
    </source>
</evidence>
<name>A0A914XQA7_9BILA</name>
<dbReference type="InterPro" id="IPR011009">
    <property type="entry name" value="Kinase-like_dom_sf"/>
</dbReference>
<keyword evidence="8" id="KW-0539">Nucleus</keyword>
<dbReference type="WBParaSite" id="PSAMB.scaffold96size80756.g1817.t1">
    <property type="protein sequence ID" value="PSAMB.scaffold96size80756.g1817.t1"/>
    <property type="gene ID" value="PSAMB.scaffold96size80756.g1817"/>
</dbReference>
<dbReference type="InterPro" id="IPR017441">
    <property type="entry name" value="Protein_kinase_ATP_BS"/>
</dbReference>
<dbReference type="GO" id="GO:0005524">
    <property type="term" value="F:ATP binding"/>
    <property type="evidence" value="ECO:0007669"/>
    <property type="project" value="UniProtKB-UniRule"/>
</dbReference>
<keyword evidence="5 11" id="KW-0547">Nucleotide-binding</keyword>
<dbReference type="Pfam" id="PF00069">
    <property type="entry name" value="Pkinase"/>
    <property type="match status" value="1"/>
</dbReference>
<comment type="catalytic activity">
    <reaction evidence="10">
        <text>L-seryl-[protein] + ATP = O-phospho-L-seryl-[protein] + ADP + H(+)</text>
        <dbReference type="Rhea" id="RHEA:17989"/>
        <dbReference type="Rhea" id="RHEA-COMP:9863"/>
        <dbReference type="Rhea" id="RHEA-COMP:11604"/>
        <dbReference type="ChEBI" id="CHEBI:15378"/>
        <dbReference type="ChEBI" id="CHEBI:29999"/>
        <dbReference type="ChEBI" id="CHEBI:30616"/>
        <dbReference type="ChEBI" id="CHEBI:83421"/>
        <dbReference type="ChEBI" id="CHEBI:456216"/>
        <dbReference type="EC" id="2.7.11.22"/>
    </reaction>
</comment>
<keyword evidence="6" id="KW-0418">Kinase</keyword>
<accession>A0A914XQA7</accession>
<dbReference type="PROSITE" id="PS50011">
    <property type="entry name" value="PROTEIN_KINASE_DOM"/>
    <property type="match status" value="1"/>
</dbReference>
<dbReference type="PROSITE" id="PS00107">
    <property type="entry name" value="PROTEIN_KINASE_ATP"/>
    <property type="match status" value="1"/>
</dbReference>
<dbReference type="FunFam" id="3.30.200.20:FF:000124">
    <property type="entry name" value="Cyclin-dependent kinase 4"/>
    <property type="match status" value="1"/>
</dbReference>
<dbReference type="InterPro" id="IPR050108">
    <property type="entry name" value="CDK"/>
</dbReference>
<sequence>MASQPQSLSNQLETDQQKVTQNLINYVESFKFPYINDINNYDRMLKIGQGTFGEVFKAKCKKTGKIVALKKILMENEKEGFPITALREIKMLQRLKDPNITELLEICSSKATSYNRGRSTFYLVFTFCEHDLAGLLSNQTVKFQLAEIKGLMKQLFNGLYKIHMSRILHRDMKAANVLISKEGVLKLADFGLARPLFKTVPGQPEACYTNRVVTLWYRPPELLLGERQYGTAIDNWGAGCIMAELWTRSPIMQGETEQRQLTLISQLCGSINPTTWEEVEKLPLYGKIDLPQSLRRRVVERLNSYVKDAAALDLIDNLLALDPRKRLDADKALDHRFFWTDPMPTDLKRLMSTLQHSMFEFTAAHGPHKRAHPQQATVNVPAKVPAVQGHMHDRVF</sequence>
<evidence type="ECO:0000256" key="2">
    <source>
        <dbReference type="ARBA" id="ARBA00006485"/>
    </source>
</evidence>
<evidence type="ECO:0000256" key="3">
    <source>
        <dbReference type="ARBA" id="ARBA00022527"/>
    </source>
</evidence>
<comment type="similarity">
    <text evidence="2">Belongs to the protein kinase superfamily. CMGC Ser/Thr protein kinase family. CDC2/CDKX subfamily.</text>
</comment>
<evidence type="ECO:0000256" key="6">
    <source>
        <dbReference type="ARBA" id="ARBA00022777"/>
    </source>
</evidence>
<evidence type="ECO:0000259" key="13">
    <source>
        <dbReference type="PROSITE" id="PS50011"/>
    </source>
</evidence>
<dbReference type="GO" id="GO:0008353">
    <property type="term" value="F:RNA polymerase II CTD heptapeptide repeat kinase activity"/>
    <property type="evidence" value="ECO:0007669"/>
    <property type="project" value="TreeGrafter"/>
</dbReference>